<dbReference type="InterPro" id="IPR016454">
    <property type="entry name" value="Cysteine_dSase"/>
</dbReference>
<evidence type="ECO:0000256" key="5">
    <source>
        <dbReference type="ARBA" id="ARBA00022723"/>
    </source>
</evidence>
<dbReference type="NCBIfam" id="TIGR03235">
    <property type="entry name" value="DNA_S_dndA"/>
    <property type="match status" value="1"/>
</dbReference>
<dbReference type="FunFam" id="3.40.640.10:FF:000084">
    <property type="entry name" value="IscS-like cysteine desulfurase"/>
    <property type="match status" value="1"/>
</dbReference>
<dbReference type="InterPro" id="IPR020578">
    <property type="entry name" value="Aminotrans_V_PyrdxlP_BS"/>
</dbReference>
<name>A0A317QJH0_9ACTN</name>
<keyword evidence="6" id="KW-0663">Pyridoxal phosphate</keyword>
<dbReference type="InterPro" id="IPR015422">
    <property type="entry name" value="PyrdxlP-dep_Trfase_small"/>
</dbReference>
<keyword evidence="7" id="KW-0408">Iron</keyword>
<evidence type="ECO:0000256" key="8">
    <source>
        <dbReference type="ARBA" id="ARBA00023014"/>
    </source>
</evidence>
<evidence type="ECO:0000256" key="6">
    <source>
        <dbReference type="ARBA" id="ARBA00022898"/>
    </source>
</evidence>
<evidence type="ECO:0000256" key="7">
    <source>
        <dbReference type="ARBA" id="ARBA00023004"/>
    </source>
</evidence>
<sequence>MPAYWDVSATTPVDPRVAETVLRLMTEEFGNAGSRTHEYGAAALSEVSTARRRVAECVGAAPEEVVFTSGATEADNLALLGLRAHGESTGRRHVVTTAIEHKAILEPAAHLAKAGFEVEFIPPQKNGIVDAPRLLAAVRDDTLLVSVMHANNETGAVQPIAEISRGLAQREAYLHVDAAQTFGKLDDELADSRIDLISLSAHKVFGPKGVGALVTRRRGWRRPPLEPLAYGGGQERGLRPGTLPVPLVAGFGLAAQLAHDEREQRRQSSETMRAAVLEALEPTEPQLNGDPERTLPHILNVSFPGADGEAVMLAWRDLVAVSNGSACTSASYQPSHVLTAMNLPESRVRGAVRLSWAHDAEPVDWAEAARRVNGLRGS</sequence>
<dbReference type="PANTHER" id="PTHR11601">
    <property type="entry name" value="CYSTEINE DESULFURYLASE FAMILY MEMBER"/>
    <property type="match status" value="1"/>
</dbReference>
<dbReference type="InterPro" id="IPR017644">
    <property type="entry name" value="Cysteine_desulfurase_DndA"/>
</dbReference>
<dbReference type="GO" id="GO:0046872">
    <property type="term" value="F:metal ion binding"/>
    <property type="evidence" value="ECO:0007669"/>
    <property type="project" value="UniProtKB-KW"/>
</dbReference>
<dbReference type="GO" id="GO:0031071">
    <property type="term" value="F:cysteine desulfurase activity"/>
    <property type="evidence" value="ECO:0007669"/>
    <property type="project" value="UniProtKB-EC"/>
</dbReference>
<evidence type="ECO:0000256" key="1">
    <source>
        <dbReference type="ARBA" id="ARBA00001933"/>
    </source>
</evidence>
<evidence type="ECO:0000256" key="2">
    <source>
        <dbReference type="ARBA" id="ARBA00006490"/>
    </source>
</evidence>
<feature type="domain" description="Aminotransferase class V" evidence="11">
    <location>
        <begin position="4"/>
        <end position="358"/>
    </location>
</feature>
<evidence type="ECO:0000313" key="12">
    <source>
        <dbReference type="EMBL" id="PWW23472.1"/>
    </source>
</evidence>
<dbReference type="SUPFAM" id="SSF53383">
    <property type="entry name" value="PLP-dependent transferases"/>
    <property type="match status" value="1"/>
</dbReference>
<keyword evidence="8" id="KW-0411">Iron-sulfur</keyword>
<dbReference type="GO" id="GO:0051536">
    <property type="term" value="F:iron-sulfur cluster binding"/>
    <property type="evidence" value="ECO:0007669"/>
    <property type="project" value="UniProtKB-KW"/>
</dbReference>
<dbReference type="AlphaFoldDB" id="A0A317QJH0"/>
<proteinExistence type="inferred from homology"/>
<comment type="caution">
    <text evidence="12">The sequence shown here is derived from an EMBL/GenBank/DDBJ whole genome shotgun (WGS) entry which is preliminary data.</text>
</comment>
<evidence type="ECO:0000256" key="3">
    <source>
        <dbReference type="ARBA" id="ARBA00012239"/>
    </source>
</evidence>
<dbReference type="OrthoDB" id="9808002at2"/>
<dbReference type="InterPro" id="IPR015424">
    <property type="entry name" value="PyrdxlP-dep_Trfase"/>
</dbReference>
<dbReference type="EC" id="2.8.1.7" evidence="3"/>
<dbReference type="RefSeq" id="WP_110005875.1">
    <property type="nucleotide sequence ID" value="NZ_QGTX01000001.1"/>
</dbReference>
<dbReference type="Gene3D" id="3.90.1150.10">
    <property type="entry name" value="Aspartate Aminotransferase, domain 1"/>
    <property type="match status" value="1"/>
</dbReference>
<dbReference type="Gene3D" id="1.10.260.50">
    <property type="match status" value="1"/>
</dbReference>
<reference evidence="13" key="1">
    <citation type="submission" date="2018-05" db="EMBL/GenBank/DDBJ databases">
        <authorList>
            <person name="Klenk H.-P."/>
            <person name="Huntemann M."/>
            <person name="Clum A."/>
            <person name="Pillay M."/>
            <person name="Palaniappan K."/>
            <person name="Varghese N."/>
            <person name="Mikhailova N."/>
            <person name="Stamatis D."/>
            <person name="Reddy T."/>
            <person name="Daum C."/>
            <person name="Shapiro N."/>
            <person name="Ivanova N."/>
            <person name="Kyrpides N."/>
            <person name="Woyke T."/>
        </authorList>
    </citation>
    <scope>NUCLEOTIDE SEQUENCE [LARGE SCALE GENOMIC DNA]</scope>
    <source>
        <strain evidence="13">DSM 45417</strain>
    </source>
</reference>
<dbReference type="PANTHER" id="PTHR11601:SF34">
    <property type="entry name" value="CYSTEINE DESULFURASE"/>
    <property type="match status" value="1"/>
</dbReference>
<keyword evidence="13" id="KW-1185">Reference proteome</keyword>
<comment type="catalytic activity">
    <reaction evidence="9">
        <text>(sulfur carrier)-H + L-cysteine = (sulfur carrier)-SH + L-alanine</text>
        <dbReference type="Rhea" id="RHEA:43892"/>
        <dbReference type="Rhea" id="RHEA-COMP:14737"/>
        <dbReference type="Rhea" id="RHEA-COMP:14739"/>
        <dbReference type="ChEBI" id="CHEBI:29917"/>
        <dbReference type="ChEBI" id="CHEBI:35235"/>
        <dbReference type="ChEBI" id="CHEBI:57972"/>
        <dbReference type="ChEBI" id="CHEBI:64428"/>
        <dbReference type="EC" id="2.8.1.7"/>
    </reaction>
</comment>
<keyword evidence="5" id="KW-0479">Metal-binding</keyword>
<evidence type="ECO:0000256" key="10">
    <source>
        <dbReference type="RuleBase" id="RU004504"/>
    </source>
</evidence>
<dbReference type="InterPro" id="IPR015421">
    <property type="entry name" value="PyrdxlP-dep_Trfase_major"/>
</dbReference>
<evidence type="ECO:0000256" key="9">
    <source>
        <dbReference type="ARBA" id="ARBA00050776"/>
    </source>
</evidence>
<dbReference type="PIRSF" id="PIRSF005572">
    <property type="entry name" value="NifS"/>
    <property type="match status" value="1"/>
</dbReference>
<evidence type="ECO:0000259" key="11">
    <source>
        <dbReference type="Pfam" id="PF00266"/>
    </source>
</evidence>
<comment type="similarity">
    <text evidence="2">Belongs to the class-V pyridoxal-phosphate-dependent aminotransferase family. NifS/IscS subfamily.</text>
</comment>
<evidence type="ECO:0000313" key="13">
    <source>
        <dbReference type="Proteomes" id="UP000246661"/>
    </source>
</evidence>
<dbReference type="InterPro" id="IPR000192">
    <property type="entry name" value="Aminotrans_V_dom"/>
</dbReference>
<organism evidence="12 13">
    <name type="scientific">Geodermatophilus normandii</name>
    <dbReference type="NCBI Taxonomy" id="1137989"/>
    <lineage>
        <taxon>Bacteria</taxon>
        <taxon>Bacillati</taxon>
        <taxon>Actinomycetota</taxon>
        <taxon>Actinomycetes</taxon>
        <taxon>Geodermatophilales</taxon>
        <taxon>Geodermatophilaceae</taxon>
        <taxon>Geodermatophilus</taxon>
    </lineage>
</organism>
<dbReference type="PROSITE" id="PS00595">
    <property type="entry name" value="AA_TRANSFER_CLASS_5"/>
    <property type="match status" value="1"/>
</dbReference>
<dbReference type="Proteomes" id="UP000246661">
    <property type="component" value="Unassembled WGS sequence"/>
</dbReference>
<keyword evidence="4" id="KW-0808">Transferase</keyword>
<dbReference type="Pfam" id="PF00266">
    <property type="entry name" value="Aminotran_5"/>
    <property type="match status" value="1"/>
</dbReference>
<comment type="cofactor">
    <cofactor evidence="1 10">
        <name>pyridoxal 5'-phosphate</name>
        <dbReference type="ChEBI" id="CHEBI:597326"/>
    </cofactor>
</comment>
<gene>
    <name evidence="12" type="ORF">JD79_02646</name>
</gene>
<dbReference type="EMBL" id="QGTX01000001">
    <property type="protein sequence ID" value="PWW23472.1"/>
    <property type="molecule type" value="Genomic_DNA"/>
</dbReference>
<dbReference type="Gene3D" id="3.40.640.10">
    <property type="entry name" value="Type I PLP-dependent aspartate aminotransferase-like (Major domain)"/>
    <property type="match status" value="1"/>
</dbReference>
<protein>
    <recommendedName>
        <fullName evidence="3">cysteine desulfurase</fullName>
        <ecNumber evidence="3">2.8.1.7</ecNumber>
    </recommendedName>
</protein>
<accession>A0A317QJH0</accession>
<evidence type="ECO:0000256" key="4">
    <source>
        <dbReference type="ARBA" id="ARBA00022679"/>
    </source>
</evidence>